<protein>
    <submittedName>
        <fullName evidence="1">Uncharacterized protein</fullName>
    </submittedName>
</protein>
<gene>
    <name evidence="1" type="ORF">ACFQ1X_06645</name>
</gene>
<evidence type="ECO:0000313" key="2">
    <source>
        <dbReference type="Proteomes" id="UP001597109"/>
    </source>
</evidence>
<name>A0ABW3L9B3_9BACL</name>
<accession>A0ABW3L9B3</accession>
<dbReference type="Proteomes" id="UP001597109">
    <property type="component" value="Unassembled WGS sequence"/>
</dbReference>
<dbReference type="RefSeq" id="WP_144837613.1">
    <property type="nucleotide sequence ID" value="NZ_JBHTKI010000008.1"/>
</dbReference>
<evidence type="ECO:0000313" key="1">
    <source>
        <dbReference type="EMBL" id="MFD1031110.1"/>
    </source>
</evidence>
<reference evidence="2" key="1">
    <citation type="journal article" date="2019" name="Int. J. Syst. Evol. Microbiol.">
        <title>The Global Catalogue of Microorganisms (GCM) 10K type strain sequencing project: providing services to taxonomists for standard genome sequencing and annotation.</title>
        <authorList>
            <consortium name="The Broad Institute Genomics Platform"/>
            <consortium name="The Broad Institute Genome Sequencing Center for Infectious Disease"/>
            <person name="Wu L."/>
            <person name="Ma J."/>
        </authorList>
    </citation>
    <scope>NUCLEOTIDE SEQUENCE [LARGE SCALE GENOMIC DNA]</scope>
    <source>
        <strain evidence="2">CCUG 56756</strain>
    </source>
</reference>
<organism evidence="1 2">
    <name type="scientific">Metaplanococcus flavidus</name>
    <dbReference type="NCBI Taxonomy" id="569883"/>
    <lineage>
        <taxon>Bacteria</taxon>
        <taxon>Bacillati</taxon>
        <taxon>Bacillota</taxon>
        <taxon>Bacilli</taxon>
        <taxon>Bacillales</taxon>
        <taxon>Caryophanaceae</taxon>
        <taxon>Metaplanococcus</taxon>
    </lineage>
</organism>
<comment type="caution">
    <text evidence="1">The sequence shown here is derived from an EMBL/GenBank/DDBJ whole genome shotgun (WGS) entry which is preliminary data.</text>
</comment>
<dbReference type="EMBL" id="JBHTKI010000008">
    <property type="protein sequence ID" value="MFD1031110.1"/>
    <property type="molecule type" value="Genomic_DNA"/>
</dbReference>
<keyword evidence="2" id="KW-1185">Reference proteome</keyword>
<sequence>MEQNSEDAQGSRRMPTKLAKRCRSSLKIVLLQCCALRRKDSFRAGHVYCLRSCFAEYRLSFLLSQQAQKKDAKPHPFFVSLIKDIINKMKNLS</sequence>
<proteinExistence type="predicted"/>